<reference evidence="2 3" key="1">
    <citation type="submission" date="2016-12" db="EMBL/GenBank/DDBJ databases">
        <title>Thioflexothrix psekupsii D3 genome sequencing and assembly.</title>
        <authorList>
            <person name="Fomenkov A."/>
            <person name="Vincze T."/>
            <person name="Grabovich M."/>
            <person name="Anton B.P."/>
            <person name="Dubinina G."/>
            <person name="Orlova M."/>
            <person name="Belousova E."/>
            <person name="Roberts R.J."/>
        </authorList>
    </citation>
    <scope>NUCLEOTIDE SEQUENCE [LARGE SCALE GENOMIC DNA]</scope>
    <source>
        <strain evidence="2">D3</strain>
    </source>
</reference>
<dbReference type="InterPro" id="IPR036866">
    <property type="entry name" value="RibonucZ/Hydroxyglut_hydro"/>
</dbReference>
<dbReference type="Gene3D" id="3.60.15.10">
    <property type="entry name" value="Ribonuclease Z/Hydroxyacylglutathione hydrolase-like"/>
    <property type="match status" value="1"/>
</dbReference>
<dbReference type="EMBL" id="MSLT01000023">
    <property type="protein sequence ID" value="OUD12218.1"/>
    <property type="molecule type" value="Genomic_DNA"/>
</dbReference>
<evidence type="ECO:0000259" key="1">
    <source>
        <dbReference type="Pfam" id="PF00753"/>
    </source>
</evidence>
<proteinExistence type="predicted"/>
<dbReference type="PANTHER" id="PTHR30619:SF1">
    <property type="entry name" value="RECOMBINATION PROTEIN 2"/>
    <property type="match status" value="1"/>
</dbReference>
<dbReference type="PANTHER" id="PTHR30619">
    <property type="entry name" value="DNA INTERNALIZATION/COMPETENCE PROTEIN COMEC/REC2"/>
    <property type="match status" value="1"/>
</dbReference>
<protein>
    <recommendedName>
        <fullName evidence="1">Metallo-beta-lactamase domain-containing protein</fullName>
    </recommendedName>
</protein>
<keyword evidence="3" id="KW-1185">Reference proteome</keyword>
<feature type="domain" description="Metallo-beta-lactamase" evidence="1">
    <location>
        <begin position="10"/>
        <end position="71"/>
    </location>
</feature>
<dbReference type="OrthoDB" id="9768813at2"/>
<name>A0A251X541_9GAMM</name>
<evidence type="ECO:0000313" key="2">
    <source>
        <dbReference type="EMBL" id="OUD12218.1"/>
    </source>
</evidence>
<evidence type="ECO:0000313" key="3">
    <source>
        <dbReference type="Proteomes" id="UP000194798"/>
    </source>
</evidence>
<dbReference type="InterPro" id="IPR001279">
    <property type="entry name" value="Metallo-B-lactamas"/>
</dbReference>
<dbReference type="InterPro" id="IPR052159">
    <property type="entry name" value="Competence_DNA_uptake"/>
</dbReference>
<dbReference type="Proteomes" id="UP000194798">
    <property type="component" value="Unassembled WGS sequence"/>
</dbReference>
<sequence>MSITFNFLPAGYGDAILISFDGKNIFVDGGTKKNYLHKSIQKIKSNKQLIDLMVLTHIDSDHIGGFIGILKNEEDGRLVQKVWFNSLDKANFIPSFTDSNETSARQGVTFQDRVKELAKENKLTYDDQIFIEAKPEKFEIFPHLEVNILSPTKEKLDILASSILESVSETRETATKTRINFCTIEQLAQYEFKKDSSPTNAASIVLLLTYKEEYKFLLLADADIELVTNSLINLGYSKKNKLKINFVKLSHHGSKNNLNQAFLELIDTDTFVILTNAGKHGHPDTETLCKIIMNPERNLGKKINFFLNYDSVYNSLKDNPVFEPEQRKKYNFSFFSKENEPLIFG</sequence>
<gene>
    <name evidence="2" type="ORF">TPSD3_13935</name>
</gene>
<accession>A0A251X541</accession>
<dbReference type="AlphaFoldDB" id="A0A251X541"/>
<dbReference type="Pfam" id="PF00753">
    <property type="entry name" value="Lactamase_B"/>
    <property type="match status" value="1"/>
</dbReference>
<organism evidence="2 3">
    <name type="scientific">Thioflexithrix psekupsensis</name>
    <dbReference type="NCBI Taxonomy" id="1570016"/>
    <lineage>
        <taxon>Bacteria</taxon>
        <taxon>Pseudomonadati</taxon>
        <taxon>Pseudomonadota</taxon>
        <taxon>Gammaproteobacteria</taxon>
        <taxon>Thiotrichales</taxon>
        <taxon>Thioflexithrix</taxon>
    </lineage>
</organism>
<comment type="caution">
    <text evidence="2">The sequence shown here is derived from an EMBL/GenBank/DDBJ whole genome shotgun (WGS) entry which is preliminary data.</text>
</comment>
<dbReference type="SUPFAM" id="SSF56281">
    <property type="entry name" value="Metallo-hydrolase/oxidoreductase"/>
    <property type="match status" value="1"/>
</dbReference>
<dbReference type="RefSeq" id="WP_086489145.1">
    <property type="nucleotide sequence ID" value="NZ_MSLT01000023.1"/>
</dbReference>